<dbReference type="EMBL" id="SJPW01000015">
    <property type="protein sequence ID" value="TWU43657.1"/>
    <property type="molecule type" value="Genomic_DNA"/>
</dbReference>
<protein>
    <submittedName>
        <fullName evidence="1">Uncharacterized protein</fullName>
    </submittedName>
</protein>
<proteinExistence type="predicted"/>
<accession>A0A5C6E6S2</accession>
<comment type="caution">
    <text evidence="1">The sequence shown here is derived from an EMBL/GenBank/DDBJ whole genome shotgun (WGS) entry which is preliminary data.</text>
</comment>
<dbReference type="AlphaFoldDB" id="A0A5C6E6S2"/>
<dbReference type="Proteomes" id="UP000318288">
    <property type="component" value="Unassembled WGS sequence"/>
</dbReference>
<name>A0A5C6E6S2_9BACT</name>
<keyword evidence="2" id="KW-1185">Reference proteome</keyword>
<evidence type="ECO:0000313" key="2">
    <source>
        <dbReference type="Proteomes" id="UP000318288"/>
    </source>
</evidence>
<dbReference type="OrthoDB" id="9554343at2"/>
<evidence type="ECO:0000313" key="1">
    <source>
        <dbReference type="EMBL" id="TWU43657.1"/>
    </source>
</evidence>
<organism evidence="1 2">
    <name type="scientific">Rubripirellula tenax</name>
    <dbReference type="NCBI Taxonomy" id="2528015"/>
    <lineage>
        <taxon>Bacteria</taxon>
        <taxon>Pseudomonadati</taxon>
        <taxon>Planctomycetota</taxon>
        <taxon>Planctomycetia</taxon>
        <taxon>Pirellulales</taxon>
        <taxon>Pirellulaceae</taxon>
        <taxon>Rubripirellula</taxon>
    </lineage>
</organism>
<gene>
    <name evidence="1" type="ORF">Poly51_62360</name>
</gene>
<sequence length="76" mass="8242">MARKKRKTKAESKAEVKTTIRLVESDESNPRITAEPGTKIEVIGVELVSGKTQKPLKMAARLCGGTSTCLALVRTE</sequence>
<dbReference type="RefSeq" id="WP_146462557.1">
    <property type="nucleotide sequence ID" value="NZ_SJPW01000015.1"/>
</dbReference>
<reference evidence="1 2" key="1">
    <citation type="submission" date="2019-02" db="EMBL/GenBank/DDBJ databases">
        <title>Deep-cultivation of Planctomycetes and their phenomic and genomic characterization uncovers novel biology.</title>
        <authorList>
            <person name="Wiegand S."/>
            <person name="Jogler M."/>
            <person name="Boedeker C."/>
            <person name="Pinto D."/>
            <person name="Vollmers J."/>
            <person name="Rivas-Marin E."/>
            <person name="Kohn T."/>
            <person name="Peeters S.H."/>
            <person name="Heuer A."/>
            <person name="Rast P."/>
            <person name="Oberbeckmann S."/>
            <person name="Bunk B."/>
            <person name="Jeske O."/>
            <person name="Meyerdierks A."/>
            <person name="Storesund J.E."/>
            <person name="Kallscheuer N."/>
            <person name="Luecker S."/>
            <person name="Lage O.M."/>
            <person name="Pohl T."/>
            <person name="Merkel B.J."/>
            <person name="Hornburger P."/>
            <person name="Mueller R.-W."/>
            <person name="Bruemmer F."/>
            <person name="Labrenz M."/>
            <person name="Spormann A.M."/>
            <person name="Op Den Camp H."/>
            <person name="Overmann J."/>
            <person name="Amann R."/>
            <person name="Jetten M.S.M."/>
            <person name="Mascher T."/>
            <person name="Medema M.H."/>
            <person name="Devos D.P."/>
            <person name="Kaster A.-K."/>
            <person name="Ovreas L."/>
            <person name="Rohde M."/>
            <person name="Galperin M.Y."/>
            <person name="Jogler C."/>
        </authorList>
    </citation>
    <scope>NUCLEOTIDE SEQUENCE [LARGE SCALE GENOMIC DNA]</scope>
    <source>
        <strain evidence="1 2">Poly51</strain>
    </source>
</reference>